<evidence type="ECO:0000256" key="6">
    <source>
        <dbReference type="SAM" id="Phobius"/>
    </source>
</evidence>
<dbReference type="Pfam" id="PF07782">
    <property type="entry name" value="DC_STAMP"/>
    <property type="match status" value="1"/>
</dbReference>
<feature type="transmembrane region" description="Helical" evidence="6">
    <location>
        <begin position="1164"/>
        <end position="1184"/>
    </location>
</feature>
<dbReference type="Pfam" id="PF00335">
    <property type="entry name" value="Tetraspanin"/>
    <property type="match status" value="1"/>
</dbReference>
<evidence type="ECO:0000256" key="3">
    <source>
        <dbReference type="ARBA" id="ARBA00022989"/>
    </source>
</evidence>
<dbReference type="WBParaSite" id="TREG1_43190.1">
    <property type="protein sequence ID" value="TREG1_43190.1"/>
    <property type="gene ID" value="TREG1_43190"/>
</dbReference>
<feature type="transmembrane region" description="Helical" evidence="6">
    <location>
        <begin position="77"/>
        <end position="102"/>
    </location>
</feature>
<feature type="transmembrane region" description="Helical" evidence="6">
    <location>
        <begin position="971"/>
        <end position="992"/>
    </location>
</feature>
<protein>
    <recommendedName>
        <fullName evidence="7">Dendritic cell-specific transmembrane protein-like domain-containing protein</fullName>
    </recommendedName>
</protein>
<feature type="compositionally biased region" description="Basic and acidic residues" evidence="5">
    <location>
        <begin position="324"/>
        <end position="338"/>
    </location>
</feature>
<feature type="transmembrane region" description="Helical" evidence="6">
    <location>
        <begin position="1057"/>
        <end position="1077"/>
    </location>
</feature>
<keyword evidence="8" id="KW-1185">Reference proteome</keyword>
<evidence type="ECO:0000256" key="5">
    <source>
        <dbReference type="SAM" id="MobiDB-lite"/>
    </source>
</evidence>
<dbReference type="GO" id="GO:0016020">
    <property type="term" value="C:membrane"/>
    <property type="evidence" value="ECO:0007669"/>
    <property type="project" value="UniProtKB-SubCell"/>
</dbReference>
<dbReference type="Gene3D" id="1.10.1450.10">
    <property type="entry name" value="Tetraspanin"/>
    <property type="match status" value="1"/>
</dbReference>
<accession>A0AA85JRX8</accession>
<comment type="subcellular location">
    <subcellularLocation>
        <location evidence="1">Membrane</location>
        <topology evidence="1">Multi-pass membrane protein</topology>
    </subcellularLocation>
</comment>
<dbReference type="InterPro" id="IPR008952">
    <property type="entry name" value="Tetraspanin_EC2_sf"/>
</dbReference>
<keyword evidence="3 6" id="KW-1133">Transmembrane helix</keyword>
<reference evidence="8" key="1">
    <citation type="submission" date="2022-06" db="EMBL/GenBank/DDBJ databases">
        <authorList>
            <person name="Berger JAMES D."/>
            <person name="Berger JAMES D."/>
        </authorList>
    </citation>
    <scope>NUCLEOTIDE SEQUENCE [LARGE SCALE GENOMIC DNA]</scope>
</reference>
<reference evidence="9" key="2">
    <citation type="submission" date="2023-11" db="UniProtKB">
        <authorList>
            <consortium name="WormBaseParasite"/>
        </authorList>
    </citation>
    <scope>IDENTIFICATION</scope>
</reference>
<evidence type="ECO:0000259" key="7">
    <source>
        <dbReference type="Pfam" id="PF07782"/>
    </source>
</evidence>
<feature type="region of interest" description="Disordered" evidence="5">
    <location>
        <begin position="319"/>
        <end position="338"/>
    </location>
</feature>
<feature type="transmembrane region" description="Helical" evidence="6">
    <location>
        <begin position="32"/>
        <end position="56"/>
    </location>
</feature>
<dbReference type="SUPFAM" id="SSF48652">
    <property type="entry name" value="Tetraspanin"/>
    <property type="match status" value="1"/>
</dbReference>
<evidence type="ECO:0000313" key="9">
    <source>
        <dbReference type="WBParaSite" id="TREG1_43190.1"/>
    </source>
</evidence>
<dbReference type="PANTHER" id="PTHR21041">
    <property type="entry name" value="DENDRITIC CELL-SPECIFIC TRANSMEMBRANE PROTEIN"/>
    <property type="match status" value="1"/>
</dbReference>
<sequence length="1327" mass="154179">MFRNSVSFFPTNLITSESNFKLDIEYRIKSHLFVKITLILCGTIICTVYWALILFVRIRSNDLKHNQYKLFYYFTTYTWSLFIQPYVIFAFFLSIYCLLIMLDDIGFLQNDISNHMYKIFDRIASAVLPTDEKIVLINYLEKLQYDFSCCGANSYMNWLRNKHSLPMDYLKTFDISKYTGQQLDFDPWRLKENAEFLPFSCCDRDKTVYCSMEILNPITTLDFDQISQIVPVYTRDCITSITLQITSELNSMAYTYSVVNISLHLLQLIMSIKTYEIISPHFPCKKWFFRQPEFNRNLTPPSQGSIEHSTGSITHKTGSITHVDGSRTHHDGSVLTVDGEKLPKPRKLIHRSGSITDRKGNRIHRTGSKTHKDGSRTHRTGSRTYADGSRRHRDGTLTLGPYDTRQDCMTGRKVSIFYGPAGYISTSKLLEACQNFHLYAKPSEQELNDFSSKVRKIEKELDIGWILKDSVEQHPYAIYVPRLNFKVRKLKYSHKFRYYLRNRLPLLEALLYADGNDLINTEANYLYRSYLIFILRAIIFLTLGYLASLLIFAITNNIPSTNALLAKDKQRIDAYNLKYSWMNTASNEDALKIMEIIEKQTKMCITITLMVGALISLRVRCLLFLIIPTFGLVIGQIYFANQLIYTTFFGPLTSSEYNMKSAGNILNCLSELAYNVSRDFNKLNYIDPTEDNITKSSADVILSQNQQIYPPDHIAISPSLLDMMHNTGRNLSDAIADYENSLPLLNNLTEDYKALTDEFINAYPDEIISALYKTQAIQLSNEMKQRLDKKVENYIANAKVYSRKRNLSKKPEDNIDMDSIFKNVQLEYEMLNNLIHTCMIMHERKFASCLDKSKTVCEDLMEKRDVQGVWLDGLCGKQFVAEEFCEALATMQSVRKECAVDIMPFDLESGLGSYLEQSYEVLKVFNSSMKAEILVNESQWNQENMKWEDWTKENIYVVQHVSKSSPSTMDALFYFLLLLTTLLRLSFVLLVYQAHKYISNYLLNVNFDNLYSESTCELIDQKRSSEDRQTLFPLKSSEKALVLWSKFGYTWVNLKKALFSLFLVLILGSVLICLFYLDQHVHYLINLLNRVLVSYAEEDEEIQEEIKSYTDAEGTYARVTGSGLFKEMVNKLLTNIGYLTNINLDYEMDQCTVQAYETNPVYMAYFYSLWIIFIILSIASIALLRIRHRIVKFFYPAQTRRRAVALYNYLLTQRHNQLTKSRHQIIHRVRLGRLQEEVELLAQPPLLARWCPQLAYLFGVEKVTCLICHEQFQPNPDILMCPIDNAAYCRPCMLTVIKKENMCIACLDRNPKHLFKERRKIQRMLNP</sequence>
<dbReference type="InterPro" id="IPR012858">
    <property type="entry name" value="DC_STAMP-like"/>
</dbReference>
<evidence type="ECO:0000313" key="8">
    <source>
        <dbReference type="Proteomes" id="UP000050795"/>
    </source>
</evidence>
<dbReference type="PANTHER" id="PTHR21041:SF17">
    <property type="entry name" value="E3 UBIQUITIN-PROTEIN LIGASE DCST1"/>
    <property type="match status" value="1"/>
</dbReference>
<dbReference type="Proteomes" id="UP000050795">
    <property type="component" value="Unassembled WGS sequence"/>
</dbReference>
<feature type="region of interest" description="Disordered" evidence="5">
    <location>
        <begin position="354"/>
        <end position="400"/>
    </location>
</feature>
<feature type="transmembrane region" description="Helical" evidence="6">
    <location>
        <begin position="530"/>
        <end position="554"/>
    </location>
</feature>
<name>A0AA85JRX8_TRIRE</name>
<keyword evidence="4 6" id="KW-0472">Membrane</keyword>
<evidence type="ECO:0000256" key="4">
    <source>
        <dbReference type="ARBA" id="ARBA00023136"/>
    </source>
</evidence>
<proteinExistence type="predicted"/>
<organism evidence="8 9">
    <name type="scientific">Trichobilharzia regenti</name>
    <name type="common">Nasal bird schistosome</name>
    <dbReference type="NCBI Taxonomy" id="157069"/>
    <lineage>
        <taxon>Eukaryota</taxon>
        <taxon>Metazoa</taxon>
        <taxon>Spiralia</taxon>
        <taxon>Lophotrochozoa</taxon>
        <taxon>Platyhelminthes</taxon>
        <taxon>Trematoda</taxon>
        <taxon>Digenea</taxon>
        <taxon>Strigeidida</taxon>
        <taxon>Schistosomatoidea</taxon>
        <taxon>Schistosomatidae</taxon>
        <taxon>Trichobilharzia</taxon>
    </lineage>
</organism>
<keyword evidence="2 6" id="KW-0812">Transmembrane</keyword>
<dbReference type="InterPro" id="IPR018499">
    <property type="entry name" value="Tetraspanin/Peripherin"/>
</dbReference>
<evidence type="ECO:0000256" key="2">
    <source>
        <dbReference type="ARBA" id="ARBA00022692"/>
    </source>
</evidence>
<dbReference type="InterPro" id="IPR051856">
    <property type="entry name" value="CSR-E3_Ligase_Protein"/>
</dbReference>
<feature type="transmembrane region" description="Helical" evidence="6">
    <location>
        <begin position="619"/>
        <end position="639"/>
    </location>
</feature>
<feature type="domain" description="Dendritic cell-specific transmembrane protein-like" evidence="7">
    <location>
        <begin position="1007"/>
        <end position="1207"/>
    </location>
</feature>
<evidence type="ECO:0000256" key="1">
    <source>
        <dbReference type="ARBA" id="ARBA00004141"/>
    </source>
</evidence>